<accession>A0A3D4VDE6</accession>
<dbReference type="Proteomes" id="UP000264071">
    <property type="component" value="Unassembled WGS sequence"/>
</dbReference>
<proteinExistence type="predicted"/>
<reference evidence="3 4" key="1">
    <citation type="journal article" date="2018" name="Nat. Biotechnol.">
        <title>A standardized bacterial taxonomy based on genome phylogeny substantially revises the tree of life.</title>
        <authorList>
            <person name="Parks D.H."/>
            <person name="Chuvochina M."/>
            <person name="Waite D.W."/>
            <person name="Rinke C."/>
            <person name="Skarshewski A."/>
            <person name="Chaumeil P.A."/>
            <person name="Hugenholtz P."/>
        </authorList>
    </citation>
    <scope>NUCLEOTIDE SEQUENCE [LARGE SCALE GENOMIC DNA]</scope>
    <source>
        <strain evidence="3">UBA8844</strain>
    </source>
</reference>
<dbReference type="SMART" id="SM00635">
    <property type="entry name" value="BID_2"/>
    <property type="match status" value="2"/>
</dbReference>
<dbReference type="SUPFAM" id="SSF55486">
    <property type="entry name" value="Metalloproteases ('zincins'), catalytic domain"/>
    <property type="match status" value="1"/>
</dbReference>
<evidence type="ECO:0000313" key="4">
    <source>
        <dbReference type="Proteomes" id="UP000264071"/>
    </source>
</evidence>
<organism evidence="3 4">
    <name type="scientific">Gemmatimonas aurantiaca</name>
    <dbReference type="NCBI Taxonomy" id="173480"/>
    <lineage>
        <taxon>Bacteria</taxon>
        <taxon>Pseudomonadati</taxon>
        <taxon>Gemmatimonadota</taxon>
        <taxon>Gemmatimonadia</taxon>
        <taxon>Gemmatimonadales</taxon>
        <taxon>Gemmatimonadaceae</taxon>
        <taxon>Gemmatimonas</taxon>
    </lineage>
</organism>
<comment type="caution">
    <text evidence="3">The sequence shown here is derived from an EMBL/GenBank/DDBJ whole genome shotgun (WGS) entry which is preliminary data.</text>
</comment>
<protein>
    <recommendedName>
        <fullName evidence="2">BIG2 domain-containing protein</fullName>
    </recommendedName>
</protein>
<name>A0A3D4VDE6_9BACT</name>
<feature type="chain" id="PRO_5017793275" description="BIG2 domain-containing protein" evidence="1">
    <location>
        <begin position="31"/>
        <end position="541"/>
    </location>
</feature>
<feature type="domain" description="BIG2" evidence="2">
    <location>
        <begin position="38"/>
        <end position="118"/>
    </location>
</feature>
<dbReference type="InterPro" id="IPR008964">
    <property type="entry name" value="Invasin/intimin_cell_adhesion"/>
</dbReference>
<dbReference type="Gene3D" id="2.60.40.1080">
    <property type="match status" value="2"/>
</dbReference>
<sequence>MRSFTMAQLVRNWPWALLVFLISCSSPDNRSTNPVRDPVVQVTLSSSASELTVGQTAILTAMITGRTGQVLSDRAVTYRSETPEIAMVSSTGTVAALAVGTARIVATSEGINGGITLTVSAAPIASIVITLPNAVLEVGATAQALAAVRDANGALLSGRPITWRSNNSSVASISASGAITALAIGTTTIAATTENVTGTATLTVTAATLSTFRVRFDPHGLIVGDTLVPLWIAESATTGNRSSFVRFELLRGNSAVSVDSVTGRIVAIAPGSGVVRARVDGNTLDATIEVFPPSPVRFAILWQGTNRPSTRVQAAVERGVRRWERVFIARMHGSAIRHTLPANSCANDQPLDINTQDFVFVIRTGAVVASGASGRPCSTLSNSLPFAGAIMYDDNEFTREVGLDSASLWVVEATAAHEAGHALGIGAFKTNVLSGVPITTPLAPSPSEGVNFFLGAAALRAYKALGANQMTAAVPLSGGGFHWATPPFSGELMGSWSTRGFVRISSVSVGALMDFGWPVSVLLADRYSLGLNAQGQGGDRP</sequence>
<feature type="domain" description="BIG2" evidence="2">
    <location>
        <begin position="123"/>
        <end position="203"/>
    </location>
</feature>
<dbReference type="Pfam" id="PF02368">
    <property type="entry name" value="Big_2"/>
    <property type="match status" value="2"/>
</dbReference>
<gene>
    <name evidence="3" type="ORF">DGD08_18320</name>
</gene>
<dbReference type="SUPFAM" id="SSF49373">
    <property type="entry name" value="Invasin/intimin cell-adhesion fragments"/>
    <property type="match status" value="2"/>
</dbReference>
<dbReference type="OMA" id="ASPCENA"/>
<evidence type="ECO:0000259" key="2">
    <source>
        <dbReference type="SMART" id="SM00635"/>
    </source>
</evidence>
<evidence type="ECO:0000256" key="1">
    <source>
        <dbReference type="SAM" id="SignalP"/>
    </source>
</evidence>
<evidence type="ECO:0000313" key="3">
    <source>
        <dbReference type="EMBL" id="HCT59160.1"/>
    </source>
</evidence>
<dbReference type="EMBL" id="DPIY01000012">
    <property type="protein sequence ID" value="HCT59160.1"/>
    <property type="molecule type" value="Genomic_DNA"/>
</dbReference>
<dbReference type="AlphaFoldDB" id="A0A3D4VDE6"/>
<keyword evidence="1" id="KW-0732">Signal</keyword>
<dbReference type="PROSITE" id="PS51257">
    <property type="entry name" value="PROKAR_LIPOPROTEIN"/>
    <property type="match status" value="1"/>
</dbReference>
<dbReference type="InterPro" id="IPR003343">
    <property type="entry name" value="Big_2"/>
</dbReference>
<feature type="signal peptide" evidence="1">
    <location>
        <begin position="1"/>
        <end position="30"/>
    </location>
</feature>